<dbReference type="RefSeq" id="WP_369328368.1">
    <property type="nucleotide sequence ID" value="NZ_JAULBC010000001.1"/>
</dbReference>
<dbReference type="Gene3D" id="3.30.70.100">
    <property type="match status" value="1"/>
</dbReference>
<keyword evidence="1" id="KW-0732">Signal</keyword>
<dbReference type="Proteomes" id="UP001560573">
    <property type="component" value="Unassembled WGS sequence"/>
</dbReference>
<keyword evidence="4" id="KW-1185">Reference proteome</keyword>
<evidence type="ECO:0000259" key="2">
    <source>
        <dbReference type="PROSITE" id="PS50846"/>
    </source>
</evidence>
<dbReference type="InterPro" id="IPR036163">
    <property type="entry name" value="HMA_dom_sf"/>
</dbReference>
<comment type="caution">
    <text evidence="3">The sequence shown here is derived from an EMBL/GenBank/DDBJ whole genome shotgun (WGS) entry which is preliminary data.</text>
</comment>
<dbReference type="PROSITE" id="PS50846">
    <property type="entry name" value="HMA_2"/>
    <property type="match status" value="1"/>
</dbReference>
<dbReference type="CDD" id="cd00371">
    <property type="entry name" value="HMA"/>
    <property type="match status" value="1"/>
</dbReference>
<accession>A0ABV3ZD14</accession>
<feature type="signal peptide" evidence="1">
    <location>
        <begin position="1"/>
        <end position="21"/>
    </location>
</feature>
<reference evidence="3 4" key="1">
    <citation type="submission" date="2023-07" db="EMBL/GenBank/DDBJ databases">
        <authorList>
            <person name="Lian W.-H."/>
        </authorList>
    </citation>
    <scope>NUCLEOTIDE SEQUENCE [LARGE SCALE GENOMIC DNA]</scope>
    <source>
        <strain evidence="3 4">SYSU DXS3180</strain>
    </source>
</reference>
<feature type="chain" id="PRO_5047183536" evidence="1">
    <location>
        <begin position="22"/>
        <end position="113"/>
    </location>
</feature>
<protein>
    <submittedName>
        <fullName evidence="3">Heavy-metal-associated domain-containing protein</fullName>
    </submittedName>
</protein>
<dbReference type="Pfam" id="PF00403">
    <property type="entry name" value="HMA"/>
    <property type="match status" value="1"/>
</dbReference>
<evidence type="ECO:0000256" key="1">
    <source>
        <dbReference type="SAM" id="SignalP"/>
    </source>
</evidence>
<name>A0ABV3ZD14_9BACT</name>
<proteinExistence type="predicted"/>
<sequence>MKSVRLAMMALLTMAGSVLFAQSTKTENIKVAGNCGSCKKKIDKAATITGVTKADWNKDSKVLTVTYDPAKVTNDAIQKSVAGVGYDTEKYKADDKAYNKLDECCQYERKKGK</sequence>
<dbReference type="InterPro" id="IPR006121">
    <property type="entry name" value="HMA_dom"/>
</dbReference>
<evidence type="ECO:0000313" key="3">
    <source>
        <dbReference type="EMBL" id="MEX6686971.1"/>
    </source>
</evidence>
<organism evidence="3 4">
    <name type="scientific">Danxiaibacter flavus</name>
    <dbReference type="NCBI Taxonomy" id="3049108"/>
    <lineage>
        <taxon>Bacteria</taxon>
        <taxon>Pseudomonadati</taxon>
        <taxon>Bacteroidota</taxon>
        <taxon>Chitinophagia</taxon>
        <taxon>Chitinophagales</taxon>
        <taxon>Chitinophagaceae</taxon>
        <taxon>Danxiaibacter</taxon>
    </lineage>
</organism>
<evidence type="ECO:0000313" key="4">
    <source>
        <dbReference type="Proteomes" id="UP001560573"/>
    </source>
</evidence>
<gene>
    <name evidence="3" type="ORF">QTN47_05675</name>
</gene>
<dbReference type="SUPFAM" id="SSF55008">
    <property type="entry name" value="HMA, heavy metal-associated domain"/>
    <property type="match status" value="1"/>
</dbReference>
<feature type="domain" description="HMA" evidence="2">
    <location>
        <begin position="24"/>
        <end position="89"/>
    </location>
</feature>
<dbReference type="EMBL" id="JAULBC010000001">
    <property type="protein sequence ID" value="MEX6686971.1"/>
    <property type="molecule type" value="Genomic_DNA"/>
</dbReference>